<sequence length="243" mass="27303">MQNITLREKSIDSGGGCRGPELTLNGTPVAARQNANPDYSTLTEIKFTAQLPVPTTNRKHRTCKIKCVNGEWVGPLCQEVENYEDGRFHPVLRNCRLDLNGTQLLIIYENTTHSAWHGWLPDRSRILLRCEGHPGLYKFLGHSNLQCIDGDWDYEIPRCVPTTSITEYQENSPPTILVRLPNGSSAVDLSNNQVVIYPNSIVHLECLFKRSDGDPEWSWSSGQQHRLTGKYLSIDPSASVSNN</sequence>
<proteinExistence type="predicted"/>
<keyword evidence="2" id="KW-1185">Reference proteome</keyword>
<name>A0AAN9Y8A0_9HEMI</name>
<comment type="caution">
    <text evidence="1">The sequence shown here is derived from an EMBL/GenBank/DDBJ whole genome shotgun (WGS) entry which is preliminary data.</text>
</comment>
<dbReference type="Proteomes" id="UP001367676">
    <property type="component" value="Unassembled WGS sequence"/>
</dbReference>
<accession>A0AAN9Y8A0</accession>
<dbReference type="AlphaFoldDB" id="A0AAN9Y8A0"/>
<dbReference type="EMBL" id="JBBCAQ010000010">
    <property type="protein sequence ID" value="KAK7601190.1"/>
    <property type="molecule type" value="Genomic_DNA"/>
</dbReference>
<evidence type="ECO:0000313" key="1">
    <source>
        <dbReference type="EMBL" id="KAK7601190.1"/>
    </source>
</evidence>
<organism evidence="1 2">
    <name type="scientific">Parthenolecanium corni</name>
    <dbReference type="NCBI Taxonomy" id="536013"/>
    <lineage>
        <taxon>Eukaryota</taxon>
        <taxon>Metazoa</taxon>
        <taxon>Ecdysozoa</taxon>
        <taxon>Arthropoda</taxon>
        <taxon>Hexapoda</taxon>
        <taxon>Insecta</taxon>
        <taxon>Pterygota</taxon>
        <taxon>Neoptera</taxon>
        <taxon>Paraneoptera</taxon>
        <taxon>Hemiptera</taxon>
        <taxon>Sternorrhyncha</taxon>
        <taxon>Coccoidea</taxon>
        <taxon>Coccidae</taxon>
        <taxon>Parthenolecanium</taxon>
    </lineage>
</organism>
<gene>
    <name evidence="1" type="ORF">V9T40_008631</name>
</gene>
<evidence type="ECO:0000313" key="2">
    <source>
        <dbReference type="Proteomes" id="UP001367676"/>
    </source>
</evidence>
<reference evidence="1 2" key="1">
    <citation type="submission" date="2024-03" db="EMBL/GenBank/DDBJ databases">
        <title>Adaptation during the transition from Ophiocordyceps entomopathogen to insect associate is accompanied by gene loss and intensified selection.</title>
        <authorList>
            <person name="Ward C.M."/>
            <person name="Onetto C.A."/>
            <person name="Borneman A.R."/>
        </authorList>
    </citation>
    <scope>NUCLEOTIDE SEQUENCE [LARGE SCALE GENOMIC DNA]</scope>
    <source>
        <strain evidence="1">AWRI1</strain>
        <tissue evidence="1">Single Adult Female</tissue>
    </source>
</reference>
<protein>
    <recommendedName>
        <fullName evidence="3">Sushi domain-containing protein</fullName>
    </recommendedName>
</protein>
<evidence type="ECO:0008006" key="3">
    <source>
        <dbReference type="Google" id="ProtNLM"/>
    </source>
</evidence>